<sequence>MSTMESVEPSVLRLFILQNKGILEASDSGLPSKNYCTRNIQALTSMVRRIQQLLAWIEKADEMGFYDQFGGGLDPSNAITMTGAGSVTNCNSLTGHVNAVARTTLQHRSDSERESANKANNV</sequence>
<dbReference type="AlphaFoldDB" id="A0A080Z283"/>
<evidence type="ECO:0000313" key="1">
    <source>
        <dbReference type="EMBL" id="ETO60744.1"/>
    </source>
</evidence>
<gene>
    <name evidence="1" type="ORF">F444_21116</name>
</gene>
<evidence type="ECO:0000313" key="2">
    <source>
        <dbReference type="Proteomes" id="UP000028582"/>
    </source>
</evidence>
<reference evidence="1 2" key="1">
    <citation type="submission" date="2013-11" db="EMBL/GenBank/DDBJ databases">
        <title>The Genome Sequence of Phytophthora parasitica P1976.</title>
        <authorList>
            <consortium name="The Broad Institute Genomics Platform"/>
            <person name="Russ C."/>
            <person name="Tyler B."/>
            <person name="Panabieres F."/>
            <person name="Shan W."/>
            <person name="Tripathy S."/>
            <person name="Grunwald N."/>
            <person name="Machado M."/>
            <person name="Johnson C.S."/>
            <person name="Walker B."/>
            <person name="Young S."/>
            <person name="Zeng Q."/>
            <person name="Gargeya S."/>
            <person name="Fitzgerald M."/>
            <person name="Haas B."/>
            <person name="Abouelleil A."/>
            <person name="Allen A.W."/>
            <person name="Alvarado L."/>
            <person name="Arachchi H.M."/>
            <person name="Berlin A.M."/>
            <person name="Chapman S.B."/>
            <person name="Gainer-Dewar J."/>
            <person name="Goldberg J."/>
            <person name="Griggs A."/>
            <person name="Gujja S."/>
            <person name="Hansen M."/>
            <person name="Howarth C."/>
            <person name="Imamovic A."/>
            <person name="Ireland A."/>
            <person name="Larimer J."/>
            <person name="McCowan C."/>
            <person name="Murphy C."/>
            <person name="Pearson M."/>
            <person name="Poon T.W."/>
            <person name="Priest M."/>
            <person name="Roberts A."/>
            <person name="Saif S."/>
            <person name="Shea T."/>
            <person name="Sisk P."/>
            <person name="Sykes S."/>
            <person name="Wortman J."/>
            <person name="Nusbaum C."/>
            <person name="Birren B."/>
        </authorList>
    </citation>
    <scope>NUCLEOTIDE SEQUENCE [LARGE SCALE GENOMIC DNA]</scope>
    <source>
        <strain evidence="1 2">P1976</strain>
    </source>
</reference>
<protein>
    <submittedName>
        <fullName evidence="1">Uncharacterized protein</fullName>
    </submittedName>
</protein>
<accession>A0A080Z283</accession>
<dbReference type="EMBL" id="ANJA01003892">
    <property type="protein sequence ID" value="ETO60744.1"/>
    <property type="molecule type" value="Genomic_DNA"/>
</dbReference>
<proteinExistence type="predicted"/>
<comment type="caution">
    <text evidence="1">The sequence shown here is derived from an EMBL/GenBank/DDBJ whole genome shotgun (WGS) entry which is preliminary data.</text>
</comment>
<organism evidence="1 2">
    <name type="scientific">Phytophthora nicotianae P1976</name>
    <dbReference type="NCBI Taxonomy" id="1317066"/>
    <lineage>
        <taxon>Eukaryota</taxon>
        <taxon>Sar</taxon>
        <taxon>Stramenopiles</taxon>
        <taxon>Oomycota</taxon>
        <taxon>Peronosporomycetes</taxon>
        <taxon>Peronosporales</taxon>
        <taxon>Peronosporaceae</taxon>
        <taxon>Phytophthora</taxon>
    </lineage>
</organism>
<dbReference type="Proteomes" id="UP000028582">
    <property type="component" value="Unassembled WGS sequence"/>
</dbReference>
<name>A0A080Z283_PHYNI</name>